<comment type="caution">
    <text evidence="1">The sequence shown here is derived from an EMBL/GenBank/DDBJ whole genome shotgun (WGS) entry which is preliminary data.</text>
</comment>
<gene>
    <name evidence="1" type="ORF">LCGC14_3102280</name>
</gene>
<feature type="non-terminal residue" evidence="1">
    <location>
        <position position="21"/>
    </location>
</feature>
<reference evidence="1" key="1">
    <citation type="journal article" date="2015" name="Nature">
        <title>Complex archaea that bridge the gap between prokaryotes and eukaryotes.</title>
        <authorList>
            <person name="Spang A."/>
            <person name="Saw J.H."/>
            <person name="Jorgensen S.L."/>
            <person name="Zaremba-Niedzwiedzka K."/>
            <person name="Martijn J."/>
            <person name="Lind A.E."/>
            <person name="van Eijk R."/>
            <person name="Schleper C."/>
            <person name="Guy L."/>
            <person name="Ettema T.J."/>
        </authorList>
    </citation>
    <scope>NUCLEOTIDE SEQUENCE</scope>
</reference>
<dbReference type="EMBL" id="LAZR01066890">
    <property type="protein sequence ID" value="KKK52698.1"/>
    <property type="molecule type" value="Genomic_DNA"/>
</dbReference>
<dbReference type="AlphaFoldDB" id="A0A0F8W7S5"/>
<organism evidence="1">
    <name type="scientific">marine sediment metagenome</name>
    <dbReference type="NCBI Taxonomy" id="412755"/>
    <lineage>
        <taxon>unclassified sequences</taxon>
        <taxon>metagenomes</taxon>
        <taxon>ecological metagenomes</taxon>
    </lineage>
</organism>
<proteinExistence type="predicted"/>
<sequence length="21" mass="2134">MTETNSSKKGLVVVVLSGGLD</sequence>
<protein>
    <submittedName>
        <fullName evidence="1">Uncharacterized protein</fullName>
    </submittedName>
</protein>
<evidence type="ECO:0000313" key="1">
    <source>
        <dbReference type="EMBL" id="KKK52698.1"/>
    </source>
</evidence>
<accession>A0A0F8W7S5</accession>
<name>A0A0F8W7S5_9ZZZZ</name>